<accession>A0A2H0Y060</accession>
<dbReference type="PRINTS" id="PR01032">
    <property type="entry name" value="PHAGEIV"/>
</dbReference>
<dbReference type="PANTHER" id="PTHR30332:SF17">
    <property type="entry name" value="TYPE IV PILIATION SYSTEM PROTEIN DR_0774-RELATED"/>
    <property type="match status" value="1"/>
</dbReference>
<name>A0A2H0Y060_UNCSA</name>
<keyword evidence="2" id="KW-0732">Signal</keyword>
<feature type="domain" description="Type II/III secretion system secretin-like" evidence="3">
    <location>
        <begin position="219"/>
        <end position="380"/>
    </location>
</feature>
<dbReference type="GO" id="GO:0015627">
    <property type="term" value="C:type II protein secretion system complex"/>
    <property type="evidence" value="ECO:0007669"/>
    <property type="project" value="TreeGrafter"/>
</dbReference>
<dbReference type="Proteomes" id="UP000231343">
    <property type="component" value="Unassembled WGS sequence"/>
</dbReference>
<comment type="similarity">
    <text evidence="1">Belongs to the bacterial secretin family.</text>
</comment>
<evidence type="ECO:0000313" key="5">
    <source>
        <dbReference type="Proteomes" id="UP000231343"/>
    </source>
</evidence>
<sequence length="380" mass="40743">MRLLICLMLSWSLSLAVLAKVVAEINFKEAAVMDVVEALAQEAGCDVVVSGDKGSLQSRRASLHLKNAELDTTIDQLLISNGIAYERRGKILYISCLPEMVQLGKTETWQLKFLTAEKASLIFSKVLPTIKTSAGQAASSLVLQGDERALLEAEKLLVSIDQPEPQVLIETKVVEIAQSDSLKLGLSLGSPAGTFGFLTDKNTGRTNLANDLITTLNGLISSGQAKVVAAPKIAALDGHEAEINIGSRIPYAVPVTSGSSATQWTVDYLDAGVKLKITPLMVENGLITAHIQPEVSSISEWRTTSAGDFPVITTRNAQSTLRVKDGESIVVGGLISESDRNNLAKLPLLGDLPLLGYLFQNTTVEKTKTEIVFIITPHII</sequence>
<dbReference type="InterPro" id="IPR050810">
    <property type="entry name" value="Bact_Secretion_Sys_Channel"/>
</dbReference>
<evidence type="ECO:0000256" key="1">
    <source>
        <dbReference type="RuleBase" id="RU004003"/>
    </source>
</evidence>
<comment type="caution">
    <text evidence="4">The sequence shown here is derived from an EMBL/GenBank/DDBJ whole genome shotgun (WGS) entry which is preliminary data.</text>
</comment>
<dbReference type="AlphaFoldDB" id="A0A2H0Y060"/>
<evidence type="ECO:0000256" key="2">
    <source>
        <dbReference type="SAM" id="SignalP"/>
    </source>
</evidence>
<evidence type="ECO:0000259" key="3">
    <source>
        <dbReference type="Pfam" id="PF00263"/>
    </source>
</evidence>
<proteinExistence type="inferred from homology"/>
<dbReference type="InterPro" id="IPR004845">
    <property type="entry name" value="T2SS_GspD_CS"/>
</dbReference>
<feature type="signal peptide" evidence="2">
    <location>
        <begin position="1"/>
        <end position="19"/>
    </location>
</feature>
<dbReference type="PROSITE" id="PS00875">
    <property type="entry name" value="T2SP_D"/>
    <property type="match status" value="1"/>
</dbReference>
<evidence type="ECO:0000313" key="4">
    <source>
        <dbReference type="EMBL" id="PIS30793.1"/>
    </source>
</evidence>
<dbReference type="PRINTS" id="PR00811">
    <property type="entry name" value="BCTERIALGSPD"/>
</dbReference>
<dbReference type="EMBL" id="PEYM01000048">
    <property type="protein sequence ID" value="PIS30793.1"/>
    <property type="molecule type" value="Genomic_DNA"/>
</dbReference>
<dbReference type="InterPro" id="IPR001775">
    <property type="entry name" value="GspD/PilQ"/>
</dbReference>
<organism evidence="4 5">
    <name type="scientific">Candidatus Saganbacteria bacterium CG08_land_8_20_14_0_20_45_16</name>
    <dbReference type="NCBI Taxonomy" id="2014293"/>
    <lineage>
        <taxon>Bacteria</taxon>
        <taxon>Bacillati</taxon>
        <taxon>Saganbacteria</taxon>
    </lineage>
</organism>
<dbReference type="PANTHER" id="PTHR30332">
    <property type="entry name" value="PROBABLE GENERAL SECRETION PATHWAY PROTEIN D"/>
    <property type="match status" value="1"/>
</dbReference>
<dbReference type="GO" id="GO:0009306">
    <property type="term" value="P:protein secretion"/>
    <property type="evidence" value="ECO:0007669"/>
    <property type="project" value="InterPro"/>
</dbReference>
<dbReference type="Pfam" id="PF00263">
    <property type="entry name" value="Secretin"/>
    <property type="match status" value="1"/>
</dbReference>
<feature type="chain" id="PRO_5013802915" description="Type II/III secretion system secretin-like domain-containing protein" evidence="2">
    <location>
        <begin position="20"/>
        <end position="380"/>
    </location>
</feature>
<gene>
    <name evidence="4" type="ORF">COT42_02295</name>
</gene>
<protein>
    <recommendedName>
        <fullName evidence="3">Type II/III secretion system secretin-like domain-containing protein</fullName>
    </recommendedName>
</protein>
<reference evidence="4 5" key="1">
    <citation type="submission" date="2017-09" db="EMBL/GenBank/DDBJ databases">
        <title>Depth-based differentiation of microbial function through sediment-hosted aquifers and enrichment of novel symbionts in the deep terrestrial subsurface.</title>
        <authorList>
            <person name="Probst A.J."/>
            <person name="Ladd B."/>
            <person name="Jarett J.K."/>
            <person name="Geller-Mcgrath D.E."/>
            <person name="Sieber C.M."/>
            <person name="Emerson J.B."/>
            <person name="Anantharaman K."/>
            <person name="Thomas B.C."/>
            <person name="Malmstrom R."/>
            <person name="Stieglmeier M."/>
            <person name="Klingl A."/>
            <person name="Woyke T."/>
            <person name="Ryan C.M."/>
            <person name="Banfield J.F."/>
        </authorList>
    </citation>
    <scope>NUCLEOTIDE SEQUENCE [LARGE SCALE GENOMIC DNA]</scope>
    <source>
        <strain evidence="4">CG08_land_8_20_14_0_20_45_16</strain>
    </source>
</reference>
<dbReference type="InterPro" id="IPR004846">
    <property type="entry name" value="T2SS/T3SS_dom"/>
</dbReference>